<name>A0A2N1PR30_9BACT</name>
<accession>A0A2N1PR30</accession>
<evidence type="ECO:0000313" key="4">
    <source>
        <dbReference type="Proteomes" id="UP000233256"/>
    </source>
</evidence>
<evidence type="ECO:0000256" key="1">
    <source>
        <dbReference type="ARBA" id="ARBA00022679"/>
    </source>
</evidence>
<protein>
    <recommendedName>
        <fullName evidence="2">Glycosyl transferase family 1 domain-containing protein</fullName>
    </recommendedName>
</protein>
<dbReference type="PANTHER" id="PTHR46401:SF2">
    <property type="entry name" value="GLYCOSYLTRANSFERASE WBBK-RELATED"/>
    <property type="match status" value="1"/>
</dbReference>
<proteinExistence type="predicted"/>
<comment type="caution">
    <text evidence="3">The sequence shown here is derived from an EMBL/GenBank/DDBJ whole genome shotgun (WGS) entry which is preliminary data.</text>
</comment>
<dbReference type="GO" id="GO:0009103">
    <property type="term" value="P:lipopolysaccharide biosynthetic process"/>
    <property type="evidence" value="ECO:0007669"/>
    <property type="project" value="TreeGrafter"/>
</dbReference>
<sequence length="406" mass="43692">MKVLLNARYLASQATGIETTLLNVIRAFHGDQGLPMADSTGSREWADGIELILRGAPKSFAGICQCIEPDRIFPSRFFRSILPPCLIGTGEMISKAAFDLRGVAQGVSALGADAIAGPSFTVPLKSDIPRICFVYDLSFLTHPYCYDYRTRLFQNEVIIPSIVRSEGIIAISRATADEVSDILNIPEHRIHVACPPVAVSAPGAEMNSGNMPAELNEVLRGVNAGKIIVSVGTIQPRKNLVRLLRAFSSLSESLLAETILIIAGRRGWMCDDFDTALGKLPARVQSKVIVTGYLDAHALRYLLSRATVMAYPSLTEGFGLPPLEALAAGVPSVVGKCAATLESCGDAVQYVDSLDVDSIACGLCSLLTDSELRADLIRKGERVIRKYTLPNFGRSLARAFHSIAGK</sequence>
<dbReference type="AlphaFoldDB" id="A0A2N1PR30"/>
<feature type="domain" description="Glycosyl transferase family 1" evidence="2">
    <location>
        <begin position="225"/>
        <end position="382"/>
    </location>
</feature>
<organism evidence="3 4">
    <name type="scientific">Candidatus Wallbacteria bacterium HGW-Wallbacteria-1</name>
    <dbReference type="NCBI Taxonomy" id="2013854"/>
    <lineage>
        <taxon>Bacteria</taxon>
        <taxon>Candidatus Walliibacteriota</taxon>
    </lineage>
</organism>
<keyword evidence="1" id="KW-0808">Transferase</keyword>
<dbReference type="GO" id="GO:0016757">
    <property type="term" value="F:glycosyltransferase activity"/>
    <property type="evidence" value="ECO:0007669"/>
    <property type="project" value="InterPro"/>
</dbReference>
<dbReference type="CDD" id="cd03809">
    <property type="entry name" value="GT4_MtfB-like"/>
    <property type="match status" value="1"/>
</dbReference>
<dbReference type="PANTHER" id="PTHR46401">
    <property type="entry name" value="GLYCOSYLTRANSFERASE WBBK-RELATED"/>
    <property type="match status" value="1"/>
</dbReference>
<gene>
    <name evidence="3" type="ORF">CVV64_07535</name>
</gene>
<dbReference type="Gene3D" id="3.40.50.2000">
    <property type="entry name" value="Glycogen Phosphorylase B"/>
    <property type="match status" value="1"/>
</dbReference>
<evidence type="ECO:0000313" key="3">
    <source>
        <dbReference type="EMBL" id="PKK90722.1"/>
    </source>
</evidence>
<dbReference type="InterPro" id="IPR001296">
    <property type="entry name" value="Glyco_trans_1"/>
</dbReference>
<reference evidence="3 4" key="1">
    <citation type="journal article" date="2017" name="ISME J.">
        <title>Potential for microbial H2 and metal transformations associated with novel bacteria and archaea in deep terrestrial subsurface sediments.</title>
        <authorList>
            <person name="Hernsdorf A.W."/>
            <person name="Amano Y."/>
            <person name="Miyakawa K."/>
            <person name="Ise K."/>
            <person name="Suzuki Y."/>
            <person name="Anantharaman K."/>
            <person name="Probst A."/>
            <person name="Burstein D."/>
            <person name="Thomas B.C."/>
            <person name="Banfield J.F."/>
        </authorList>
    </citation>
    <scope>NUCLEOTIDE SEQUENCE [LARGE SCALE GENOMIC DNA]</scope>
    <source>
        <strain evidence="3">HGW-Wallbacteria-1</strain>
    </source>
</reference>
<evidence type="ECO:0000259" key="2">
    <source>
        <dbReference type="Pfam" id="PF00534"/>
    </source>
</evidence>
<dbReference type="EMBL" id="PGXC01000004">
    <property type="protein sequence ID" value="PKK90722.1"/>
    <property type="molecule type" value="Genomic_DNA"/>
</dbReference>
<dbReference type="SUPFAM" id="SSF53756">
    <property type="entry name" value="UDP-Glycosyltransferase/glycogen phosphorylase"/>
    <property type="match status" value="1"/>
</dbReference>
<dbReference type="Pfam" id="PF00534">
    <property type="entry name" value="Glycos_transf_1"/>
    <property type="match status" value="1"/>
</dbReference>
<dbReference type="Proteomes" id="UP000233256">
    <property type="component" value="Unassembled WGS sequence"/>
</dbReference>